<dbReference type="PANTHER" id="PTHR21397:SF2">
    <property type="entry name" value="CHROMATIN COMPLEXES SUBUNIT BAP18"/>
    <property type="match status" value="1"/>
</dbReference>
<dbReference type="PANTHER" id="PTHR21397">
    <property type="entry name" value="CHROMATIN COMPLEXES SUBUNIT BAP18-RELATED"/>
    <property type="match status" value="1"/>
</dbReference>
<dbReference type="GO" id="GO:0071339">
    <property type="term" value="C:MLL1 complex"/>
    <property type="evidence" value="ECO:0007669"/>
    <property type="project" value="TreeGrafter"/>
</dbReference>
<protein>
    <submittedName>
        <fullName evidence="3">Chromatin complexes subunit BAP18</fullName>
    </submittedName>
</protein>
<keyword evidence="4" id="KW-1185">Reference proteome</keyword>
<dbReference type="InterPro" id="IPR009057">
    <property type="entry name" value="Homeodomain-like_sf"/>
</dbReference>
<name>A0A6A4W0B3_AMPAM</name>
<dbReference type="EMBL" id="VIIS01001319">
    <property type="protein sequence ID" value="KAF0299875.1"/>
    <property type="molecule type" value="Genomic_DNA"/>
</dbReference>
<comment type="caution">
    <text evidence="3">The sequence shown here is derived from an EMBL/GenBank/DDBJ whole genome shotgun (WGS) entry which is preliminary data.</text>
</comment>
<evidence type="ECO:0000256" key="2">
    <source>
        <dbReference type="SAM" id="MobiDB-lite"/>
    </source>
</evidence>
<evidence type="ECO:0000256" key="1">
    <source>
        <dbReference type="ARBA" id="ARBA00004123"/>
    </source>
</evidence>
<gene>
    <name evidence="3" type="primary">Bap18_2</name>
    <name evidence="3" type="ORF">FJT64_027492</name>
</gene>
<dbReference type="OrthoDB" id="10021571at2759"/>
<feature type="region of interest" description="Disordered" evidence="2">
    <location>
        <begin position="118"/>
        <end position="143"/>
    </location>
</feature>
<organism evidence="3 4">
    <name type="scientific">Amphibalanus amphitrite</name>
    <name type="common">Striped barnacle</name>
    <name type="synonym">Balanus amphitrite</name>
    <dbReference type="NCBI Taxonomy" id="1232801"/>
    <lineage>
        <taxon>Eukaryota</taxon>
        <taxon>Metazoa</taxon>
        <taxon>Ecdysozoa</taxon>
        <taxon>Arthropoda</taxon>
        <taxon>Crustacea</taxon>
        <taxon>Multicrustacea</taxon>
        <taxon>Cirripedia</taxon>
        <taxon>Thoracica</taxon>
        <taxon>Thoracicalcarea</taxon>
        <taxon>Balanomorpha</taxon>
        <taxon>Balanoidea</taxon>
        <taxon>Balanidae</taxon>
        <taxon>Amphibalaninae</taxon>
        <taxon>Amphibalanus</taxon>
    </lineage>
</organism>
<proteinExistence type="predicted"/>
<dbReference type="Proteomes" id="UP000440578">
    <property type="component" value="Unassembled WGS sequence"/>
</dbReference>
<dbReference type="GO" id="GO:0016589">
    <property type="term" value="C:NURF complex"/>
    <property type="evidence" value="ECO:0007669"/>
    <property type="project" value="TreeGrafter"/>
</dbReference>
<sequence>MSSASKVGEIFCDAGKAFNKLGNLTIQLQQASQQAPNSGKWREEEIEMLHGAVRRFASDLQKISDTMKSRSVNQIRNALKKKAFDEAGLQAQQQQQQQQAAAKEQAKLAAQSDVTLNMLNAGESEVDVEEMDHYDGPTEEVSP</sequence>
<reference evidence="3 4" key="1">
    <citation type="submission" date="2019-07" db="EMBL/GenBank/DDBJ databases">
        <title>Draft genome assembly of a fouling barnacle, Amphibalanus amphitrite (Darwin, 1854): The first reference genome for Thecostraca.</title>
        <authorList>
            <person name="Kim W."/>
        </authorList>
    </citation>
    <scope>NUCLEOTIDE SEQUENCE [LARGE SCALE GENOMIC DNA]</scope>
    <source>
        <strain evidence="3">SNU_AA5</strain>
        <tissue evidence="3">Soma without cirri and trophi</tissue>
    </source>
</reference>
<evidence type="ECO:0000313" key="3">
    <source>
        <dbReference type="EMBL" id="KAF0299875.1"/>
    </source>
</evidence>
<dbReference type="Gene3D" id="1.10.10.60">
    <property type="entry name" value="Homeodomain-like"/>
    <property type="match status" value="1"/>
</dbReference>
<dbReference type="AlphaFoldDB" id="A0A6A4W0B3"/>
<evidence type="ECO:0000313" key="4">
    <source>
        <dbReference type="Proteomes" id="UP000440578"/>
    </source>
</evidence>
<dbReference type="CDD" id="cd00167">
    <property type="entry name" value="SANT"/>
    <property type="match status" value="1"/>
</dbReference>
<accession>A0A6A4W0B3</accession>
<dbReference type="InterPro" id="IPR001005">
    <property type="entry name" value="SANT/Myb"/>
</dbReference>
<comment type="subcellular location">
    <subcellularLocation>
        <location evidence="1">Nucleus</location>
    </subcellularLocation>
</comment>
<dbReference type="SUPFAM" id="SSF46689">
    <property type="entry name" value="Homeodomain-like"/>
    <property type="match status" value="1"/>
</dbReference>